<keyword evidence="2" id="KW-1185">Reference proteome</keyword>
<proteinExistence type="predicted"/>
<evidence type="ECO:0000313" key="2">
    <source>
        <dbReference type="Proteomes" id="UP000201785"/>
    </source>
</evidence>
<accession>A0A140HLJ2</accession>
<gene>
    <name evidence="1" type="ORF">Blue_031</name>
</gene>
<dbReference type="OrthoDB" id="10799at10239"/>
<dbReference type="Proteomes" id="UP000201785">
    <property type="component" value="Segment"/>
</dbReference>
<name>A0A140HLJ2_9CAUD</name>
<reference evidence="1 2" key="1">
    <citation type="journal article" date="2016" name="Genome Announc.">
        <title>Complete Genome Sequence of Bacteriophage Deep-Blue Infecting Emetic Bacillus cereus.</title>
        <authorList>
            <person name="Hock L."/>
            <person name="Gillis A."/>
            <person name="Mahillon J."/>
        </authorList>
    </citation>
    <scope>NUCLEOTIDE SEQUENCE [LARGE SCALE GENOMIC DNA]</scope>
</reference>
<protein>
    <submittedName>
        <fullName evidence="1">Uncharacterized protein</fullName>
    </submittedName>
</protein>
<organism evidence="1 2">
    <name type="scientific">Bacillus phage Deep Blue</name>
    <dbReference type="NCBI Taxonomy" id="1792245"/>
    <lineage>
        <taxon>Viruses</taxon>
        <taxon>Duplodnaviria</taxon>
        <taxon>Heunggongvirae</taxon>
        <taxon>Uroviricota</taxon>
        <taxon>Caudoviricetes</taxon>
        <taxon>Herelleviridae</taxon>
        <taxon>Bastillevirinae</taxon>
        <taxon>Caeruleovirus</taxon>
        <taxon>Caeruleovirus deepblue</taxon>
    </lineage>
</organism>
<dbReference type="GeneID" id="29081810"/>
<dbReference type="KEGG" id="vg:29081810"/>
<dbReference type="RefSeq" id="YP_009285343.1">
    <property type="nucleotide sequence ID" value="NC_031056.1"/>
</dbReference>
<sequence length="189" mass="22465">MKGYKYDELTVASQDNAVKWFQEVLVEESTEESENIMQEFYTILENNGYEGMDIQWTFNNFESDGVAFYGILFTTDLVKISERLLSDKEYKRLKAIAIGEDFSIEIYNNNYNERNMVTYLNNEHVFSDYPKVWELLQKLERAVSEDIKEIREQLERQGHDAIAYYRTKVYAINEIRNCEYEFDIDGGRI</sequence>
<evidence type="ECO:0000313" key="1">
    <source>
        <dbReference type="EMBL" id="AMO25854.1"/>
    </source>
</evidence>
<dbReference type="EMBL" id="KU577463">
    <property type="protein sequence ID" value="AMO25854.1"/>
    <property type="molecule type" value="Genomic_DNA"/>
</dbReference>